<dbReference type="AlphaFoldDB" id="A0A2H0UIU1"/>
<feature type="transmembrane region" description="Helical" evidence="1">
    <location>
        <begin position="35"/>
        <end position="52"/>
    </location>
</feature>
<keyword evidence="1" id="KW-0812">Transmembrane</keyword>
<evidence type="ECO:0000256" key="1">
    <source>
        <dbReference type="SAM" id="Phobius"/>
    </source>
</evidence>
<accession>A0A2H0UIU1</accession>
<dbReference type="Proteomes" id="UP000230706">
    <property type="component" value="Unassembled WGS sequence"/>
</dbReference>
<name>A0A2H0UIU1_9BACT</name>
<gene>
    <name evidence="2" type="ORF">COU13_01630</name>
</gene>
<protein>
    <submittedName>
        <fullName evidence="2">Uncharacterized protein</fullName>
    </submittedName>
</protein>
<keyword evidence="1" id="KW-1133">Transmembrane helix</keyword>
<evidence type="ECO:0000313" key="2">
    <source>
        <dbReference type="EMBL" id="PIR86318.1"/>
    </source>
</evidence>
<comment type="caution">
    <text evidence="2">The sequence shown here is derived from an EMBL/GenBank/DDBJ whole genome shotgun (WGS) entry which is preliminary data.</text>
</comment>
<dbReference type="EMBL" id="PFBF01000036">
    <property type="protein sequence ID" value="PIR86318.1"/>
    <property type="molecule type" value="Genomic_DNA"/>
</dbReference>
<evidence type="ECO:0000313" key="3">
    <source>
        <dbReference type="Proteomes" id="UP000230706"/>
    </source>
</evidence>
<reference evidence="3" key="1">
    <citation type="submission" date="2017-09" db="EMBL/GenBank/DDBJ databases">
        <title>Depth-based differentiation of microbial function through sediment-hosted aquifers and enrichment of novel symbionts in the deep terrestrial subsurface.</title>
        <authorList>
            <person name="Probst A.J."/>
            <person name="Ladd B."/>
            <person name="Jarett J.K."/>
            <person name="Geller-Mcgrath D.E."/>
            <person name="Sieber C.M.K."/>
            <person name="Emerson J.B."/>
            <person name="Anantharaman K."/>
            <person name="Thomas B.C."/>
            <person name="Malmstrom R."/>
            <person name="Stieglmeier M."/>
            <person name="Klingl A."/>
            <person name="Woyke T."/>
            <person name="Ryan C.M."/>
            <person name="Banfield J.F."/>
        </authorList>
    </citation>
    <scope>NUCLEOTIDE SEQUENCE [LARGE SCALE GENOMIC DNA]</scope>
</reference>
<organism evidence="2 3">
    <name type="scientific">Candidatus Kaiserbacteria bacterium CG10_big_fil_rev_8_21_14_0_10_43_70</name>
    <dbReference type="NCBI Taxonomy" id="1974605"/>
    <lineage>
        <taxon>Bacteria</taxon>
        <taxon>Candidatus Kaiseribacteriota</taxon>
    </lineage>
</organism>
<sequence>MEEGNATPFPVWHVGKPWVSEDALPQLDFVIRYKIFFFSFFILFLLSCPHTYSQLVPFLWNAQGAN</sequence>
<proteinExistence type="predicted"/>
<keyword evidence="1" id="KW-0472">Membrane</keyword>